<feature type="compositionally biased region" description="Basic residues" evidence="3">
    <location>
        <begin position="1"/>
        <end position="11"/>
    </location>
</feature>
<proteinExistence type="predicted"/>
<evidence type="ECO:0000259" key="4">
    <source>
        <dbReference type="Pfam" id="PF08797"/>
    </source>
</evidence>
<dbReference type="Proteomes" id="UP000019226">
    <property type="component" value="Chromosome"/>
</dbReference>
<dbReference type="GeneID" id="82877772"/>
<accession>A0ABM5PQA3</accession>
<evidence type="ECO:0000256" key="3">
    <source>
        <dbReference type="SAM" id="MobiDB-lite"/>
    </source>
</evidence>
<feature type="region of interest" description="Disordered" evidence="3">
    <location>
        <begin position="1"/>
        <end position="20"/>
    </location>
</feature>
<dbReference type="RefSeq" id="WP_025387648.1">
    <property type="nucleotide sequence ID" value="NZ_CP004350.1"/>
</dbReference>
<evidence type="ECO:0000313" key="5">
    <source>
        <dbReference type="EMBL" id="AHI20199.1"/>
    </source>
</evidence>
<feature type="compositionally biased region" description="Basic residues" evidence="3">
    <location>
        <begin position="54"/>
        <end position="65"/>
    </location>
</feature>
<name>A0ABM5PQA3_9CORY</name>
<dbReference type="Pfam" id="PF08797">
    <property type="entry name" value="HIRAN"/>
    <property type="match status" value="1"/>
</dbReference>
<dbReference type="EMBL" id="CP004350">
    <property type="protein sequence ID" value="AHI20199.1"/>
    <property type="molecule type" value="Genomic_DNA"/>
</dbReference>
<dbReference type="InterPro" id="IPR036388">
    <property type="entry name" value="WH-like_DNA-bd_sf"/>
</dbReference>
<evidence type="ECO:0000313" key="6">
    <source>
        <dbReference type="Proteomes" id="UP000019226"/>
    </source>
</evidence>
<gene>
    <name evidence="5" type="ORF">CCASEI_08170</name>
</gene>
<evidence type="ECO:0000256" key="2">
    <source>
        <dbReference type="ARBA" id="ARBA00022801"/>
    </source>
</evidence>
<protein>
    <recommendedName>
        <fullName evidence="4">HIRAN domain-containing protein</fullName>
    </recommendedName>
</protein>
<dbReference type="Gene3D" id="3.30.70.2330">
    <property type="match status" value="1"/>
</dbReference>
<keyword evidence="6" id="KW-1185">Reference proteome</keyword>
<dbReference type="Gene3D" id="1.10.10.10">
    <property type="entry name" value="Winged helix-like DNA-binding domain superfamily/Winged helix DNA-binding domain"/>
    <property type="match status" value="1"/>
</dbReference>
<evidence type="ECO:0000256" key="1">
    <source>
        <dbReference type="ARBA" id="ARBA00022723"/>
    </source>
</evidence>
<keyword evidence="1" id="KW-0479">Metal-binding</keyword>
<keyword evidence="2" id="KW-0378">Hydrolase</keyword>
<sequence length="396" mass="45499">MFFSRKRKTPHIKVDKSKLERETKNLPGFYRKLFTESGQSTQLDTESMLSAYHQRNKVHQSKKTPPKNPPNGKRLAELDVLRSAELDSNRDWDDIDYYKAGIRGIQHYRKEQELAGVLGDSYFELKAEPSNPFDSNAVAVVSNGHRIGYISAAIAQFFQGVVLGFKQSGKRLYVPGRVDRFDSGIVVLPTIRKIDQIVQSESSKPIDAFWESLPTDLRQKVIDNHFHFERQSAKALLAYASAYPLYAPYNRRSPEDSIPLVWNRFLRDLRISHNESVIRQRKSRNREMIRLAANGMSYREIGEKFGLKPATVGQIVRELRPTDFVPKEKKRNSIKSSQSGKSKLSIKDQGFSTIQERNAAIMHLNQDGYSHREIGEQMGLKRDTIKKIVQNMRKNS</sequence>
<feature type="domain" description="HIRAN" evidence="4">
    <location>
        <begin position="121"/>
        <end position="159"/>
    </location>
</feature>
<reference evidence="6" key="1">
    <citation type="submission" date="2013-02" db="EMBL/GenBank/DDBJ databases">
        <title>The complete genome sequence of Corynebacterium casei LMG S-19264 (=DSM 44701).</title>
        <authorList>
            <person name="Ruckert C."/>
            <person name="Albersmeier A."/>
            <person name="Kalinowski J."/>
        </authorList>
    </citation>
    <scope>NUCLEOTIDE SEQUENCE [LARGE SCALE GENOMIC DNA]</scope>
    <source>
        <strain evidence="6">LMG S-19264</strain>
    </source>
</reference>
<dbReference type="InterPro" id="IPR014905">
    <property type="entry name" value="HIRAN"/>
</dbReference>
<organism evidence="5 6">
    <name type="scientific">Corynebacterium casei LMG S-19264</name>
    <dbReference type="NCBI Taxonomy" id="1285583"/>
    <lineage>
        <taxon>Bacteria</taxon>
        <taxon>Bacillati</taxon>
        <taxon>Actinomycetota</taxon>
        <taxon>Actinomycetes</taxon>
        <taxon>Mycobacteriales</taxon>
        <taxon>Corynebacteriaceae</taxon>
        <taxon>Corynebacterium</taxon>
    </lineage>
</organism>
<feature type="region of interest" description="Disordered" evidence="3">
    <location>
        <begin position="326"/>
        <end position="347"/>
    </location>
</feature>
<feature type="region of interest" description="Disordered" evidence="3">
    <location>
        <begin position="50"/>
        <end position="74"/>
    </location>
</feature>